<dbReference type="KEGG" id="tos:Theos_2378"/>
<protein>
    <submittedName>
        <fullName evidence="2">Uncharacterized protein</fullName>
    </submittedName>
</protein>
<keyword evidence="2" id="KW-0614">Plasmid</keyword>
<evidence type="ECO:0000256" key="1">
    <source>
        <dbReference type="SAM" id="SignalP"/>
    </source>
</evidence>
<reference evidence="2 3" key="1">
    <citation type="journal article" date="2013" name="Genome Announc.">
        <title>Whole Genome Sequencing of Thermus oshimai JL-2 and Thermus thermophilus JL-18, Incomplete Denitrifiers from the United States Great Basin.</title>
        <authorList>
            <person name="Murugapiran S.K."/>
            <person name="Huntemann M."/>
            <person name="Wei C.L."/>
            <person name="Han J."/>
            <person name="Detter J.C."/>
            <person name="Han C.S."/>
            <person name="Erkkila T.H."/>
            <person name="Teshima H."/>
            <person name="Chen A."/>
            <person name="Kyrpides N."/>
            <person name="Mavrommatis K."/>
            <person name="Markowitz V."/>
            <person name="Szeto E."/>
            <person name="Ivanova N."/>
            <person name="Pagani I."/>
            <person name="Lam J."/>
            <person name="McDonald A.I."/>
            <person name="Dodsworth J.A."/>
            <person name="Pati A."/>
            <person name="Goodwin L."/>
            <person name="Peters L."/>
            <person name="Pitluck S."/>
            <person name="Woyke T."/>
            <person name="Hedlund B.P."/>
        </authorList>
    </citation>
    <scope>NUCLEOTIDE SEQUENCE</scope>
    <source>
        <strain evidence="2 3">JL-2</strain>
        <plasmid evidence="2">pTHEOS01</plasmid>
    </source>
</reference>
<dbReference type="OrthoDB" id="24344at2"/>
<feature type="chain" id="PRO_5003912322" evidence="1">
    <location>
        <begin position="21"/>
        <end position="393"/>
    </location>
</feature>
<evidence type="ECO:0000313" key="3">
    <source>
        <dbReference type="Proteomes" id="UP000000211"/>
    </source>
</evidence>
<dbReference type="InterPro" id="IPR011044">
    <property type="entry name" value="Quino_amine_DH_bsu"/>
</dbReference>
<name>K7R8H3_THEOS</name>
<dbReference type="Proteomes" id="UP000000211">
    <property type="component" value="Plasmid pTHEOS01"/>
</dbReference>
<dbReference type="InterPro" id="IPR015943">
    <property type="entry name" value="WD40/YVTN_repeat-like_dom_sf"/>
</dbReference>
<keyword evidence="1" id="KW-0732">Signal</keyword>
<dbReference type="HOGENOM" id="CLU_046994_1_0_0"/>
<evidence type="ECO:0000313" key="2">
    <source>
        <dbReference type="EMBL" id="AFV77364.1"/>
    </source>
</evidence>
<dbReference type="AlphaFoldDB" id="K7R8H3"/>
<dbReference type="EMBL" id="CP003250">
    <property type="protein sequence ID" value="AFV77364.1"/>
    <property type="molecule type" value="Genomic_DNA"/>
</dbReference>
<gene>
    <name evidence="2" type="ORF">Theos_2378</name>
</gene>
<accession>K7R8H3</accession>
<feature type="signal peptide" evidence="1">
    <location>
        <begin position="1"/>
        <end position="20"/>
    </location>
</feature>
<dbReference type="PATRIC" id="fig|751945.3.peg.2317"/>
<sequence length="393" mass="41717">MRWTFRRLFLGVLALGMALAQGDHGQHGAEEVARRLVVADAKAPVVYVLDLKEGKEVARFSVPSPVDRPGLLRALPGGQYALAVHRNSAHLSFIWGGLGLVDHGDHQDLRLEAPYVAATLATGPKPTHTAVQGHHLAVFHDGDGTVALFDLRRLGLDWRFRQIPTGRPDHGTLTPLGDLLLVGGSESGRLEVYTLEGRRVLTLPEACPGLHGQAVVGRFAAFGCGDGLLLVEGVGQGVRSRKIPNPPGAPQGARVGRLVPLPEVGLMAGNFGQGLLFLRPETGEVWPLALPHRPLFFMPEEGRRVLVISAEGRLHRVDPLRGEVGPGLPVIAPVPQGGATPPLAVGHGVAYVADPAQGVVVEVDLKEFQAKRRFAVGGAPAALALLEVKGVEH</sequence>
<keyword evidence="3" id="KW-1185">Reference proteome</keyword>
<proteinExistence type="predicted"/>
<dbReference type="Gene3D" id="2.130.10.10">
    <property type="entry name" value="YVTN repeat-like/Quinoprotein amine dehydrogenase"/>
    <property type="match status" value="1"/>
</dbReference>
<organism evidence="2 3">
    <name type="scientific">Thermus oshimai JL-2</name>
    <dbReference type="NCBI Taxonomy" id="751945"/>
    <lineage>
        <taxon>Bacteria</taxon>
        <taxon>Thermotogati</taxon>
        <taxon>Deinococcota</taxon>
        <taxon>Deinococci</taxon>
        <taxon>Thermales</taxon>
        <taxon>Thermaceae</taxon>
        <taxon>Thermus</taxon>
    </lineage>
</organism>
<geneLocation type="plasmid" evidence="2 3">
    <name>pTHEOS01</name>
</geneLocation>
<dbReference type="SUPFAM" id="SSF50969">
    <property type="entry name" value="YVTN repeat-like/Quinoprotein amine dehydrogenase"/>
    <property type="match status" value="1"/>
</dbReference>